<keyword evidence="8" id="KW-1185">Reference proteome</keyword>
<evidence type="ECO:0000256" key="5">
    <source>
        <dbReference type="ARBA" id="ARBA00022729"/>
    </source>
</evidence>
<dbReference type="Pfam" id="PF05938">
    <property type="entry name" value="Self-incomp_S1"/>
    <property type="match status" value="1"/>
</dbReference>
<dbReference type="GO" id="GO:0060320">
    <property type="term" value="P:rejection of self pollen"/>
    <property type="evidence" value="ECO:0007669"/>
    <property type="project" value="UniProtKB-KW"/>
</dbReference>
<dbReference type="GO" id="GO:0005576">
    <property type="term" value="C:extracellular region"/>
    <property type="evidence" value="ECO:0007669"/>
    <property type="project" value="UniProtKB-SubCell"/>
</dbReference>
<evidence type="ECO:0000256" key="4">
    <source>
        <dbReference type="ARBA" id="ARBA00022525"/>
    </source>
</evidence>
<evidence type="ECO:0000256" key="6">
    <source>
        <dbReference type="RuleBase" id="RU367044"/>
    </source>
</evidence>
<comment type="similarity">
    <text evidence="2 6">Belongs to the plant self-incompatibility (S1) protein family.</text>
</comment>
<evidence type="ECO:0000256" key="3">
    <source>
        <dbReference type="ARBA" id="ARBA00022471"/>
    </source>
</evidence>
<dbReference type="PANTHER" id="PTHR31232:SF155">
    <property type="entry name" value="PLANT SELF-INCOMPATIBILITY PROTEIN S1 FAMILY"/>
    <property type="match status" value="1"/>
</dbReference>
<dbReference type="Proteomes" id="UP001154282">
    <property type="component" value="Unassembled WGS sequence"/>
</dbReference>
<proteinExistence type="inferred from homology"/>
<evidence type="ECO:0000313" key="8">
    <source>
        <dbReference type="Proteomes" id="UP001154282"/>
    </source>
</evidence>
<dbReference type="PANTHER" id="PTHR31232">
    <property type="match status" value="1"/>
</dbReference>
<gene>
    <name evidence="7" type="ORF">LITE_LOCUS9246</name>
</gene>
<name>A0AAV0IGF2_9ROSI</name>
<dbReference type="InterPro" id="IPR010264">
    <property type="entry name" value="Self-incomp_S1"/>
</dbReference>
<keyword evidence="3 6" id="KW-0713">Self-incompatibility</keyword>
<evidence type="ECO:0000256" key="2">
    <source>
        <dbReference type="ARBA" id="ARBA00005581"/>
    </source>
</evidence>
<comment type="caution">
    <text evidence="7">The sequence shown here is derived from an EMBL/GenBank/DDBJ whole genome shotgun (WGS) entry which is preliminary data.</text>
</comment>
<dbReference type="AlphaFoldDB" id="A0AAV0IGF2"/>
<organism evidence="7 8">
    <name type="scientific">Linum tenue</name>
    <dbReference type="NCBI Taxonomy" id="586396"/>
    <lineage>
        <taxon>Eukaryota</taxon>
        <taxon>Viridiplantae</taxon>
        <taxon>Streptophyta</taxon>
        <taxon>Embryophyta</taxon>
        <taxon>Tracheophyta</taxon>
        <taxon>Spermatophyta</taxon>
        <taxon>Magnoliopsida</taxon>
        <taxon>eudicotyledons</taxon>
        <taxon>Gunneridae</taxon>
        <taxon>Pentapetalae</taxon>
        <taxon>rosids</taxon>
        <taxon>fabids</taxon>
        <taxon>Malpighiales</taxon>
        <taxon>Linaceae</taxon>
        <taxon>Linum</taxon>
    </lineage>
</organism>
<reference evidence="7" key="1">
    <citation type="submission" date="2022-08" db="EMBL/GenBank/DDBJ databases">
        <authorList>
            <person name="Gutierrez-Valencia J."/>
        </authorList>
    </citation>
    <scope>NUCLEOTIDE SEQUENCE</scope>
</reference>
<evidence type="ECO:0000313" key="7">
    <source>
        <dbReference type="EMBL" id="CAI0396692.1"/>
    </source>
</evidence>
<protein>
    <recommendedName>
        <fullName evidence="6">S-protein homolog</fullName>
    </recommendedName>
</protein>
<accession>A0AAV0IGF2</accession>
<evidence type="ECO:0000256" key="1">
    <source>
        <dbReference type="ARBA" id="ARBA00004613"/>
    </source>
</evidence>
<keyword evidence="5 6" id="KW-0732">Signal</keyword>
<keyword evidence="4 6" id="KW-0964">Secreted</keyword>
<comment type="subcellular location">
    <subcellularLocation>
        <location evidence="1 6">Secreted</location>
    </subcellularLocation>
</comment>
<feature type="signal peptide" evidence="6">
    <location>
        <begin position="1"/>
        <end position="32"/>
    </location>
</feature>
<feature type="chain" id="PRO_5043111713" description="S-protein homolog" evidence="6">
    <location>
        <begin position="33"/>
        <end position="136"/>
    </location>
</feature>
<sequence>MWRQQPIPSKFRLPAVVVVAALIILARPTIQSAVSVKNEMSDKKLIVHCQSKDDDIGRHVVDVGLDLHWDFLAEIGTQFWCNLAVEDKHLCFDAYQQSDRDLCCGRIYWKVRDDGVHLVDPDDGETKSYRREWKHL</sequence>
<dbReference type="EMBL" id="CAMGYJ010000003">
    <property type="protein sequence ID" value="CAI0396692.1"/>
    <property type="molecule type" value="Genomic_DNA"/>
</dbReference>